<evidence type="ECO:0000256" key="1">
    <source>
        <dbReference type="ARBA" id="ARBA00001933"/>
    </source>
</evidence>
<organism evidence="6 7">
    <name type="scientific">Tunturiibacter empetritectus</name>
    <dbReference type="NCBI Taxonomy" id="3069691"/>
    <lineage>
        <taxon>Bacteria</taxon>
        <taxon>Pseudomonadati</taxon>
        <taxon>Acidobacteriota</taxon>
        <taxon>Terriglobia</taxon>
        <taxon>Terriglobales</taxon>
        <taxon>Acidobacteriaceae</taxon>
        <taxon>Tunturiibacter</taxon>
    </lineage>
</organism>
<comment type="cofactor">
    <cofactor evidence="1">
        <name>pyridoxal 5'-phosphate</name>
        <dbReference type="ChEBI" id="CHEBI:597326"/>
    </cofactor>
</comment>
<evidence type="ECO:0000256" key="4">
    <source>
        <dbReference type="ARBA" id="ARBA00022898"/>
    </source>
</evidence>
<dbReference type="InterPro" id="IPR015421">
    <property type="entry name" value="PyrdxlP-dep_Trfase_major"/>
</dbReference>
<dbReference type="EMBL" id="JACHDY010000002">
    <property type="protein sequence ID" value="MBB5316680.1"/>
    <property type="molecule type" value="Genomic_DNA"/>
</dbReference>
<dbReference type="GO" id="GO:0042802">
    <property type="term" value="F:identical protein binding"/>
    <property type="evidence" value="ECO:0007669"/>
    <property type="project" value="TreeGrafter"/>
</dbReference>
<name>A0A7W8II14_9BACT</name>
<dbReference type="PIRSF" id="PIRSF000521">
    <property type="entry name" value="Transaminase_4ab_Lys_Orn"/>
    <property type="match status" value="1"/>
</dbReference>
<keyword evidence="7" id="KW-1185">Reference proteome</keyword>
<dbReference type="Proteomes" id="UP000568106">
    <property type="component" value="Unassembled WGS sequence"/>
</dbReference>
<dbReference type="SUPFAM" id="SSF53383">
    <property type="entry name" value="PLP-dependent transferases"/>
    <property type="match status" value="1"/>
</dbReference>
<protein>
    <submittedName>
        <fullName evidence="6">4-aminobutyrate aminotransferase-like enzyme</fullName>
    </submittedName>
</protein>
<dbReference type="Gene3D" id="3.40.640.10">
    <property type="entry name" value="Type I PLP-dependent aspartate aminotransferase-like (Major domain)"/>
    <property type="match status" value="1"/>
</dbReference>
<keyword evidence="4 5" id="KW-0663">Pyridoxal phosphate</keyword>
<dbReference type="InterPro" id="IPR005814">
    <property type="entry name" value="Aminotrans_3"/>
</dbReference>
<keyword evidence="2" id="KW-0032">Aminotransferase</keyword>
<comment type="similarity">
    <text evidence="5">Belongs to the class-III pyridoxal-phosphate-dependent aminotransferase family.</text>
</comment>
<accession>A0A7W8II14</accession>
<dbReference type="GO" id="GO:0008483">
    <property type="term" value="F:transaminase activity"/>
    <property type="evidence" value="ECO:0007669"/>
    <property type="project" value="UniProtKB-KW"/>
</dbReference>
<sequence>MPLWKNRGVNQFEFVSGEGAHLYDGSGRRFLDLTSGWNVANVGWQNRRLLEAFTNQAQQLSFSPSWCWHELRNRLAISLKRYFPMDVDVIGACTGAEAIENALKIARRYSGRHTIVGFRETYHGSTLGALQAGGVPSFRGVDIPQNDLHRFLPLPEPHITEEELGEAISDCVTRKPYPAAILIEPLFSNPGVIEGQPHFFEVLQKAARSVDALIIVDEVGTGFGRTGRMFAFEHLGINPDIVALGKAMGGAVAPISAAIARKPLGDVCKGLAFDSSYAWNPPSCAVALENIQILEDESLIARAHDLGEKIKLQFEQSTGNFGESVGLFGRGLEMAIRLPAGPTGNENLRLLMAQLADENIFAERSRYTNSLLLMPPLTIAETDLDSAIAQIVRILGERKPY</sequence>
<comment type="caution">
    <text evidence="6">The sequence shown here is derived from an EMBL/GenBank/DDBJ whole genome shotgun (WGS) entry which is preliminary data.</text>
</comment>
<evidence type="ECO:0000313" key="6">
    <source>
        <dbReference type="EMBL" id="MBB5316680.1"/>
    </source>
</evidence>
<dbReference type="GO" id="GO:0030170">
    <property type="term" value="F:pyridoxal phosphate binding"/>
    <property type="evidence" value="ECO:0007669"/>
    <property type="project" value="InterPro"/>
</dbReference>
<evidence type="ECO:0000313" key="7">
    <source>
        <dbReference type="Proteomes" id="UP000568106"/>
    </source>
</evidence>
<dbReference type="InterPro" id="IPR050103">
    <property type="entry name" value="Class-III_PLP-dep_AT"/>
</dbReference>
<dbReference type="PANTHER" id="PTHR11986:SF79">
    <property type="entry name" value="ACETYLORNITHINE AMINOTRANSFERASE, MITOCHONDRIAL"/>
    <property type="match status" value="1"/>
</dbReference>
<dbReference type="CDD" id="cd00610">
    <property type="entry name" value="OAT_like"/>
    <property type="match status" value="1"/>
</dbReference>
<keyword evidence="3" id="KW-0808">Transferase</keyword>
<dbReference type="PROSITE" id="PS00600">
    <property type="entry name" value="AA_TRANSFER_CLASS_3"/>
    <property type="match status" value="1"/>
</dbReference>
<dbReference type="Gene3D" id="3.90.1150.10">
    <property type="entry name" value="Aspartate Aminotransferase, domain 1"/>
    <property type="match status" value="1"/>
</dbReference>
<evidence type="ECO:0000256" key="2">
    <source>
        <dbReference type="ARBA" id="ARBA00022576"/>
    </source>
</evidence>
<evidence type="ECO:0000256" key="3">
    <source>
        <dbReference type="ARBA" id="ARBA00022679"/>
    </source>
</evidence>
<dbReference type="InterPro" id="IPR015424">
    <property type="entry name" value="PyrdxlP-dep_Trfase"/>
</dbReference>
<dbReference type="Pfam" id="PF00202">
    <property type="entry name" value="Aminotran_3"/>
    <property type="match status" value="1"/>
</dbReference>
<dbReference type="PANTHER" id="PTHR11986">
    <property type="entry name" value="AMINOTRANSFERASE CLASS III"/>
    <property type="match status" value="1"/>
</dbReference>
<dbReference type="AlphaFoldDB" id="A0A7W8II14"/>
<dbReference type="InterPro" id="IPR015422">
    <property type="entry name" value="PyrdxlP-dep_Trfase_small"/>
</dbReference>
<dbReference type="InterPro" id="IPR049704">
    <property type="entry name" value="Aminotrans_3_PPA_site"/>
</dbReference>
<proteinExistence type="inferred from homology"/>
<evidence type="ECO:0000256" key="5">
    <source>
        <dbReference type="RuleBase" id="RU003560"/>
    </source>
</evidence>
<gene>
    <name evidence="6" type="ORF">HDF09_001349</name>
</gene>
<reference evidence="6" key="1">
    <citation type="submission" date="2020-08" db="EMBL/GenBank/DDBJ databases">
        <title>Genomic Encyclopedia of Type Strains, Phase IV (KMG-V): Genome sequencing to study the core and pangenomes of soil and plant-associated prokaryotes.</title>
        <authorList>
            <person name="Whitman W."/>
        </authorList>
    </citation>
    <scope>NUCLEOTIDE SEQUENCE [LARGE SCALE GENOMIC DNA]</scope>
    <source>
        <strain evidence="6">M8UP27</strain>
    </source>
</reference>